<keyword evidence="1" id="KW-0808">Transferase</keyword>
<sequence>MTPLLAGGTIGRLIRDSYFWVGINKSRPMQEWALLNQLHSEGFPVPQPAAVNIRRFGMTYRANIITLELPNTETLADRLIQAPLAPEIWQRIGTTIGKFHLAGAYHADLNARNILVDDYNRIYLIDWDRGRLRSSPSAWRWKNVKRLQRSLRKIASFSYLNFSSNDIDAFLAGYNSGKRS</sequence>
<dbReference type="InterPro" id="IPR011009">
    <property type="entry name" value="Kinase-like_dom_sf"/>
</dbReference>
<dbReference type="AlphaFoldDB" id="A0A3E0WWW3"/>
<protein>
    <submittedName>
        <fullName evidence="1">3-deoxy-D-manno-octulosonic acid kinase</fullName>
    </submittedName>
</protein>
<comment type="caution">
    <text evidence="1">The sequence shown here is derived from an EMBL/GenBank/DDBJ whole genome shotgun (WGS) entry which is preliminary data.</text>
</comment>
<organism evidence="1 2">
    <name type="scientific">Alkalilimnicola ehrlichii</name>
    <dbReference type="NCBI Taxonomy" id="351052"/>
    <lineage>
        <taxon>Bacteria</taxon>
        <taxon>Pseudomonadati</taxon>
        <taxon>Pseudomonadota</taxon>
        <taxon>Gammaproteobacteria</taxon>
        <taxon>Chromatiales</taxon>
        <taxon>Ectothiorhodospiraceae</taxon>
        <taxon>Alkalilimnicola</taxon>
    </lineage>
</organism>
<accession>A0A3E0WWW3</accession>
<dbReference type="NCBIfam" id="NF002475">
    <property type="entry name" value="PRK01723.1"/>
    <property type="match status" value="1"/>
</dbReference>
<dbReference type="EMBL" id="NFZW01000007">
    <property type="protein sequence ID" value="RFA37462.1"/>
    <property type="molecule type" value="Genomic_DNA"/>
</dbReference>
<reference evidence="2" key="1">
    <citation type="submission" date="2017-05" db="EMBL/GenBank/DDBJ databases">
        <authorList>
            <person name="Sharma S."/>
            <person name="Sidhu C."/>
            <person name="Pinnaka A.K."/>
        </authorList>
    </citation>
    <scope>NUCLEOTIDE SEQUENCE [LARGE SCALE GENOMIC DNA]</scope>
    <source>
        <strain evidence="2">AK93</strain>
    </source>
</reference>
<keyword evidence="1" id="KW-0418">Kinase</keyword>
<dbReference type="GO" id="GO:0016301">
    <property type="term" value="F:kinase activity"/>
    <property type="evidence" value="ECO:0007669"/>
    <property type="project" value="UniProtKB-KW"/>
</dbReference>
<dbReference type="Gene3D" id="1.10.510.10">
    <property type="entry name" value="Transferase(Phosphotransferase) domain 1"/>
    <property type="match status" value="1"/>
</dbReference>
<name>A0A3E0WWW3_9GAMM</name>
<evidence type="ECO:0000313" key="2">
    <source>
        <dbReference type="Proteomes" id="UP000256763"/>
    </source>
</evidence>
<proteinExistence type="predicted"/>
<evidence type="ECO:0000313" key="1">
    <source>
        <dbReference type="EMBL" id="RFA37462.1"/>
    </source>
</evidence>
<dbReference type="Pfam" id="PF06293">
    <property type="entry name" value="Kdo"/>
    <property type="match status" value="1"/>
</dbReference>
<keyword evidence="2" id="KW-1185">Reference proteome</keyword>
<dbReference type="SUPFAM" id="SSF56112">
    <property type="entry name" value="Protein kinase-like (PK-like)"/>
    <property type="match status" value="1"/>
</dbReference>
<gene>
    <name evidence="1" type="ORF">CAL65_09250</name>
</gene>
<dbReference type="OrthoDB" id="6854449at2"/>
<dbReference type="Proteomes" id="UP000256763">
    <property type="component" value="Unassembled WGS sequence"/>
</dbReference>